<dbReference type="NCBIfam" id="TIGR00097">
    <property type="entry name" value="HMP-P_kinase"/>
    <property type="match status" value="1"/>
</dbReference>
<keyword evidence="7" id="KW-1185">Reference proteome</keyword>
<accession>A0AA35SPU3</accession>
<name>A0AA35SPU3_GEOBA</name>
<dbReference type="GO" id="GO:0005829">
    <property type="term" value="C:cytosol"/>
    <property type="evidence" value="ECO:0007669"/>
    <property type="project" value="TreeGrafter"/>
</dbReference>
<keyword evidence="3 6" id="KW-0418">Kinase</keyword>
<dbReference type="AlphaFoldDB" id="A0AA35SPU3"/>
<evidence type="ECO:0000256" key="4">
    <source>
        <dbReference type="ARBA" id="ARBA00022840"/>
    </source>
</evidence>
<dbReference type="CDD" id="cd01169">
    <property type="entry name" value="HMPP_kinase"/>
    <property type="match status" value="1"/>
</dbReference>
<feature type="domain" description="Pyridoxamine kinase/Phosphomethylpyrimidine kinase" evidence="5">
    <location>
        <begin position="13"/>
        <end position="265"/>
    </location>
</feature>
<protein>
    <submittedName>
        <fullName evidence="6">Hydroxymethylpyrimidine/phosphomethylpyrimidine kinase 2</fullName>
    </submittedName>
</protein>
<keyword evidence="1" id="KW-0808">Transferase</keyword>
<gene>
    <name evidence="6" type="ORF">GBAR_LOCUS18835</name>
</gene>
<dbReference type="Pfam" id="PF08543">
    <property type="entry name" value="Phos_pyr_kin"/>
    <property type="match status" value="1"/>
</dbReference>
<proteinExistence type="predicted"/>
<dbReference type="GO" id="GO:0008972">
    <property type="term" value="F:phosphomethylpyrimidine kinase activity"/>
    <property type="evidence" value="ECO:0007669"/>
    <property type="project" value="InterPro"/>
</dbReference>
<dbReference type="InterPro" id="IPR004399">
    <property type="entry name" value="HMP/HMP-P_kinase_dom"/>
</dbReference>
<evidence type="ECO:0000256" key="2">
    <source>
        <dbReference type="ARBA" id="ARBA00022741"/>
    </source>
</evidence>
<evidence type="ECO:0000259" key="5">
    <source>
        <dbReference type="Pfam" id="PF08543"/>
    </source>
</evidence>
<dbReference type="InterPro" id="IPR013749">
    <property type="entry name" value="PM/HMP-P_kinase-1"/>
</dbReference>
<evidence type="ECO:0000256" key="3">
    <source>
        <dbReference type="ARBA" id="ARBA00022777"/>
    </source>
</evidence>
<dbReference type="Proteomes" id="UP001174909">
    <property type="component" value="Unassembled WGS sequence"/>
</dbReference>
<keyword evidence="4" id="KW-0067">ATP-binding</keyword>
<sequence>MPFLKALTIAGSDSSAGAGIQADLKTFAALGIYGTSAVTAVTAQNARRIDALTCLPVNLVVSQILSVLSDIGAQAVKTGMLGSPEIIQGVASALSRYPRIPLVVDPVMAATSGAALLQEGSLEVLRRRLLPLARIVTPNLPEAAALVGKPLQDESDCIRATREIHAMGPRWVVLKGGHRPVIESGPAGAREVVDLVYDGRELHRVSGPYLQGGPKQGTGCTFSAAIAAFLAKGRSELEAVRAAREYLSRAWRHSGEPGQTAGPLHHFYEFWPKSDDG</sequence>
<evidence type="ECO:0000313" key="6">
    <source>
        <dbReference type="EMBL" id="CAI8033394.1"/>
    </source>
</evidence>
<dbReference type="GO" id="GO:0008902">
    <property type="term" value="F:hydroxymethylpyrimidine kinase activity"/>
    <property type="evidence" value="ECO:0007669"/>
    <property type="project" value="TreeGrafter"/>
</dbReference>
<keyword evidence="2" id="KW-0547">Nucleotide-binding</keyword>
<organism evidence="6 7">
    <name type="scientific">Geodia barretti</name>
    <name type="common">Barrett's horny sponge</name>
    <dbReference type="NCBI Taxonomy" id="519541"/>
    <lineage>
        <taxon>Eukaryota</taxon>
        <taxon>Metazoa</taxon>
        <taxon>Porifera</taxon>
        <taxon>Demospongiae</taxon>
        <taxon>Heteroscleromorpha</taxon>
        <taxon>Tetractinellida</taxon>
        <taxon>Astrophorina</taxon>
        <taxon>Geodiidae</taxon>
        <taxon>Geodia</taxon>
    </lineage>
</organism>
<dbReference type="GO" id="GO:0005524">
    <property type="term" value="F:ATP binding"/>
    <property type="evidence" value="ECO:0007669"/>
    <property type="project" value="UniProtKB-KW"/>
</dbReference>
<dbReference type="PANTHER" id="PTHR20858:SF17">
    <property type="entry name" value="HYDROXYMETHYLPYRIMIDINE_PHOSPHOMETHYLPYRIMIDINE KINASE THI20-RELATED"/>
    <property type="match status" value="1"/>
</dbReference>
<dbReference type="EMBL" id="CASHTH010002663">
    <property type="protein sequence ID" value="CAI8033394.1"/>
    <property type="molecule type" value="Genomic_DNA"/>
</dbReference>
<dbReference type="SUPFAM" id="SSF53613">
    <property type="entry name" value="Ribokinase-like"/>
    <property type="match status" value="1"/>
</dbReference>
<dbReference type="Gene3D" id="3.40.1190.20">
    <property type="match status" value="1"/>
</dbReference>
<comment type="caution">
    <text evidence="6">The sequence shown here is derived from an EMBL/GenBank/DDBJ whole genome shotgun (WGS) entry which is preliminary data.</text>
</comment>
<evidence type="ECO:0000313" key="7">
    <source>
        <dbReference type="Proteomes" id="UP001174909"/>
    </source>
</evidence>
<dbReference type="InterPro" id="IPR029056">
    <property type="entry name" value="Ribokinase-like"/>
</dbReference>
<reference evidence="6" key="1">
    <citation type="submission" date="2023-03" db="EMBL/GenBank/DDBJ databases">
        <authorList>
            <person name="Steffen K."/>
            <person name="Cardenas P."/>
        </authorList>
    </citation>
    <scope>NUCLEOTIDE SEQUENCE</scope>
</reference>
<dbReference type="FunFam" id="3.40.1190.20:FF:000003">
    <property type="entry name" value="Phosphomethylpyrimidine kinase ThiD"/>
    <property type="match status" value="1"/>
</dbReference>
<dbReference type="GO" id="GO:0009228">
    <property type="term" value="P:thiamine biosynthetic process"/>
    <property type="evidence" value="ECO:0007669"/>
    <property type="project" value="InterPro"/>
</dbReference>
<dbReference type="PANTHER" id="PTHR20858">
    <property type="entry name" value="PHOSPHOMETHYLPYRIMIDINE KINASE"/>
    <property type="match status" value="1"/>
</dbReference>
<evidence type="ECO:0000256" key="1">
    <source>
        <dbReference type="ARBA" id="ARBA00022679"/>
    </source>
</evidence>